<evidence type="ECO:0000256" key="1">
    <source>
        <dbReference type="ARBA" id="ARBA00004651"/>
    </source>
</evidence>
<comment type="subcellular location">
    <subcellularLocation>
        <location evidence="1 7">Cell membrane</location>
        <topology evidence="1 7">Multi-pass membrane protein</topology>
    </subcellularLocation>
</comment>
<keyword evidence="4 7" id="KW-0812">Transmembrane</keyword>
<feature type="transmembrane region" description="Helical" evidence="7">
    <location>
        <begin position="134"/>
        <end position="158"/>
    </location>
</feature>
<evidence type="ECO:0000256" key="4">
    <source>
        <dbReference type="ARBA" id="ARBA00022692"/>
    </source>
</evidence>
<dbReference type="Proteomes" id="UP000001299">
    <property type="component" value="Chromosome 1"/>
</dbReference>
<evidence type="ECO:0000313" key="10">
    <source>
        <dbReference type="Proteomes" id="UP000001299"/>
    </source>
</evidence>
<proteinExistence type="inferred from homology"/>
<dbReference type="EMBL" id="CP001810">
    <property type="protein sequence ID" value="ADL33060.1"/>
    <property type="molecule type" value="Genomic_DNA"/>
</dbReference>
<dbReference type="PROSITE" id="PS50928">
    <property type="entry name" value="ABC_TM1"/>
    <property type="match status" value="1"/>
</dbReference>
<dbReference type="InterPro" id="IPR035906">
    <property type="entry name" value="MetI-like_sf"/>
</dbReference>
<dbReference type="PANTHER" id="PTHR43744:SF8">
    <property type="entry name" value="SN-GLYCEROL-3-PHOSPHATE TRANSPORT SYSTEM PERMEASE PROTEIN UGPE"/>
    <property type="match status" value="1"/>
</dbReference>
<comment type="similarity">
    <text evidence="7">Belongs to the binding-protein-dependent transport system permease family.</text>
</comment>
<dbReference type="STRING" id="515622.bpr_I0312"/>
<evidence type="ECO:0000313" key="9">
    <source>
        <dbReference type="EMBL" id="ADL33060.1"/>
    </source>
</evidence>
<feature type="domain" description="ABC transmembrane type-1" evidence="8">
    <location>
        <begin position="99"/>
        <end position="320"/>
    </location>
</feature>
<name>E0RYH9_BUTPB</name>
<dbReference type="AlphaFoldDB" id="E0RYH9"/>
<feature type="transmembrane region" description="Helical" evidence="7">
    <location>
        <begin position="98"/>
        <end position="122"/>
    </location>
</feature>
<feature type="transmembrane region" description="Helical" evidence="7">
    <location>
        <begin position="237"/>
        <end position="254"/>
    </location>
</feature>
<evidence type="ECO:0000259" key="8">
    <source>
        <dbReference type="PROSITE" id="PS50928"/>
    </source>
</evidence>
<feature type="transmembrane region" description="Helical" evidence="7">
    <location>
        <begin position="38"/>
        <end position="56"/>
    </location>
</feature>
<organism evidence="9 10">
    <name type="scientific">Butyrivibrio proteoclasticus (strain ATCC 51982 / DSM 14932 / B316)</name>
    <name type="common">Clostridium proteoclasticum</name>
    <dbReference type="NCBI Taxonomy" id="515622"/>
    <lineage>
        <taxon>Bacteria</taxon>
        <taxon>Bacillati</taxon>
        <taxon>Bacillota</taxon>
        <taxon>Clostridia</taxon>
        <taxon>Lachnospirales</taxon>
        <taxon>Lachnospiraceae</taxon>
        <taxon>Butyrivibrio</taxon>
    </lineage>
</organism>
<dbReference type="GO" id="GO:0005886">
    <property type="term" value="C:plasma membrane"/>
    <property type="evidence" value="ECO:0007669"/>
    <property type="project" value="UniProtKB-SubCell"/>
</dbReference>
<dbReference type="Pfam" id="PF00528">
    <property type="entry name" value="BPD_transp_1"/>
    <property type="match status" value="1"/>
</dbReference>
<dbReference type="eggNOG" id="COG0395">
    <property type="taxonomic scope" value="Bacteria"/>
</dbReference>
<evidence type="ECO:0000256" key="3">
    <source>
        <dbReference type="ARBA" id="ARBA00022475"/>
    </source>
</evidence>
<feature type="transmembrane region" description="Helical" evidence="7">
    <location>
        <begin position="297"/>
        <end position="320"/>
    </location>
</feature>
<accession>E0RYH9</accession>
<dbReference type="SUPFAM" id="SSF161098">
    <property type="entry name" value="MetI-like"/>
    <property type="match status" value="1"/>
</dbReference>
<dbReference type="InterPro" id="IPR000515">
    <property type="entry name" value="MetI-like"/>
</dbReference>
<dbReference type="GO" id="GO:0055085">
    <property type="term" value="P:transmembrane transport"/>
    <property type="evidence" value="ECO:0007669"/>
    <property type="project" value="InterPro"/>
</dbReference>
<sequence>MTNVQNTTEFKKLTFWERNKLSGGYLLQKVVMERAVSIIRFILLFGMCFLILQPIFNKISVSFMTEKDLYNPIVVSIPEHFTTANYRLAAELMSYKSAVLNSLLISFTIAALQIAVCTLVGYGFARFEFPLKKFWFVMVILVILIPPQTIASSLHLHFRYFDILGIFKLITGESINLRGSKIPYYLMSAGCMGLKNGLYIYMIRQYFRNIPGDLEEAAYVDGCGTLKTFIRIMLPQATPILTSCFLFAFVWQWTDGFYSRMFLGNTKLVSTGLSRIVDSLGAYIQRINGVKTTISVAYSNCILATGTLMIIVPLIVLYLFAQRSFVESIAATGIKM</sequence>
<keyword evidence="2 7" id="KW-0813">Transport</keyword>
<keyword evidence="6 7" id="KW-0472">Membrane</keyword>
<reference evidence="9 10" key="1">
    <citation type="journal article" date="2010" name="PLoS ONE">
        <title>The glycobiome of the rumen bacterium Butyrivibrio proteoclasticus B316(T) highlights adaptation to a polysaccharide-rich environment.</title>
        <authorList>
            <person name="Kelly W.J."/>
            <person name="Leahy S.C."/>
            <person name="Altermann E."/>
            <person name="Yeoman C.J."/>
            <person name="Dunne J.C."/>
            <person name="Kong Z."/>
            <person name="Pacheco D.M."/>
            <person name="Li D."/>
            <person name="Noel S.J."/>
            <person name="Moon C.D."/>
            <person name="Cookson A.L."/>
            <person name="Attwood G.T."/>
        </authorList>
    </citation>
    <scope>NUCLEOTIDE SEQUENCE [LARGE SCALE GENOMIC DNA]</scope>
    <source>
        <strain evidence="10">ATCC 51982 / DSM 14932 / B316</strain>
    </source>
</reference>
<evidence type="ECO:0000256" key="7">
    <source>
        <dbReference type="RuleBase" id="RU363032"/>
    </source>
</evidence>
<keyword evidence="3" id="KW-1003">Cell membrane</keyword>
<keyword evidence="10" id="KW-1185">Reference proteome</keyword>
<dbReference type="KEGG" id="bpb:bpr_I0312"/>
<protein>
    <submittedName>
        <fullName evidence="9">Sugar ABC transporter permease protein</fullName>
    </submittedName>
</protein>
<dbReference type="PANTHER" id="PTHR43744">
    <property type="entry name" value="ABC TRANSPORTER PERMEASE PROTEIN MG189-RELATED-RELATED"/>
    <property type="match status" value="1"/>
</dbReference>
<dbReference type="CDD" id="cd06261">
    <property type="entry name" value="TM_PBP2"/>
    <property type="match status" value="1"/>
</dbReference>
<evidence type="ECO:0000256" key="5">
    <source>
        <dbReference type="ARBA" id="ARBA00022989"/>
    </source>
</evidence>
<dbReference type="Gene3D" id="1.10.3720.10">
    <property type="entry name" value="MetI-like"/>
    <property type="match status" value="1"/>
</dbReference>
<evidence type="ECO:0000256" key="6">
    <source>
        <dbReference type="ARBA" id="ARBA00023136"/>
    </source>
</evidence>
<dbReference type="RefSeq" id="WP_013279717.1">
    <property type="nucleotide sequence ID" value="NC_014387.1"/>
</dbReference>
<keyword evidence="5 7" id="KW-1133">Transmembrane helix</keyword>
<gene>
    <name evidence="9" type="ordered locus">bpr_I0312</name>
</gene>
<dbReference type="HOGENOM" id="CLU_016047_1_1_9"/>
<evidence type="ECO:0000256" key="2">
    <source>
        <dbReference type="ARBA" id="ARBA00022448"/>
    </source>
</evidence>